<dbReference type="EMBL" id="JBBHJZ010000002">
    <property type="protein sequence ID" value="MEJ5977462.1"/>
    <property type="molecule type" value="Genomic_DNA"/>
</dbReference>
<evidence type="ECO:0000256" key="1">
    <source>
        <dbReference type="SAM" id="SignalP"/>
    </source>
</evidence>
<comment type="caution">
    <text evidence="2">The sequence shown here is derived from an EMBL/GenBank/DDBJ whole genome shotgun (WGS) entry which is preliminary data.</text>
</comment>
<evidence type="ECO:0000313" key="3">
    <source>
        <dbReference type="Proteomes" id="UP001361239"/>
    </source>
</evidence>
<organism evidence="2 3">
    <name type="scientific">Novosphingobium anseongense</name>
    <dbReference type="NCBI Taxonomy" id="3133436"/>
    <lineage>
        <taxon>Bacteria</taxon>
        <taxon>Pseudomonadati</taxon>
        <taxon>Pseudomonadota</taxon>
        <taxon>Alphaproteobacteria</taxon>
        <taxon>Sphingomonadales</taxon>
        <taxon>Sphingomonadaceae</taxon>
        <taxon>Novosphingobium</taxon>
    </lineage>
</organism>
<accession>A0ABU8RWJ2</accession>
<dbReference type="RefSeq" id="WP_339587400.1">
    <property type="nucleotide sequence ID" value="NZ_JBBHJZ010000002.1"/>
</dbReference>
<keyword evidence="3" id="KW-1185">Reference proteome</keyword>
<dbReference type="Proteomes" id="UP001361239">
    <property type="component" value="Unassembled WGS sequence"/>
</dbReference>
<protein>
    <submittedName>
        <fullName evidence="2">Uncharacterized protein</fullName>
    </submittedName>
</protein>
<feature type="chain" id="PRO_5046669917" evidence="1">
    <location>
        <begin position="23"/>
        <end position="104"/>
    </location>
</feature>
<proteinExistence type="predicted"/>
<evidence type="ECO:0000313" key="2">
    <source>
        <dbReference type="EMBL" id="MEJ5977462.1"/>
    </source>
</evidence>
<sequence length="104" mass="10766">MRKVLLTAALALAPVLAAPVFAAEPAAPAAAAKLSVETTDLGTLLDDAGAKAVLAKYIPDMINNEQISMARGMTLKQLQGFAGDALTDEKLAAIQADLDKLHSH</sequence>
<keyword evidence="1" id="KW-0732">Signal</keyword>
<feature type="signal peptide" evidence="1">
    <location>
        <begin position="1"/>
        <end position="22"/>
    </location>
</feature>
<name>A0ABU8RWJ2_9SPHN</name>
<gene>
    <name evidence="2" type="ORF">WG901_12505</name>
</gene>
<reference evidence="2 3" key="1">
    <citation type="submission" date="2024-03" db="EMBL/GenBank/DDBJ databases">
        <authorList>
            <person name="Jo J.-H."/>
        </authorList>
    </citation>
    <scope>NUCLEOTIDE SEQUENCE [LARGE SCALE GENOMIC DNA]</scope>
    <source>
        <strain evidence="2 3">PS1R-30</strain>
    </source>
</reference>